<keyword evidence="3" id="KW-1185">Reference proteome</keyword>
<reference evidence="2" key="1">
    <citation type="submission" date="2022-11" db="EMBL/GenBank/DDBJ databases">
        <title>Chromosomal genome sequence assembly and mating type (MAT) locus characterization of the leprose asexual lichenized fungus Lepraria neglecta (Nyl.) Erichsen.</title>
        <authorList>
            <person name="Allen J.L."/>
            <person name="Pfeffer B."/>
        </authorList>
    </citation>
    <scope>NUCLEOTIDE SEQUENCE</scope>
    <source>
        <strain evidence="2">Allen 5258</strain>
    </source>
</reference>
<name>A0AAE0DKW9_9LECA</name>
<gene>
    <name evidence="2" type="ORF">OEA41_002719</name>
</gene>
<organism evidence="2 3">
    <name type="scientific">Lepraria neglecta</name>
    <dbReference type="NCBI Taxonomy" id="209136"/>
    <lineage>
        <taxon>Eukaryota</taxon>
        <taxon>Fungi</taxon>
        <taxon>Dikarya</taxon>
        <taxon>Ascomycota</taxon>
        <taxon>Pezizomycotina</taxon>
        <taxon>Lecanoromycetes</taxon>
        <taxon>OSLEUM clade</taxon>
        <taxon>Lecanoromycetidae</taxon>
        <taxon>Lecanorales</taxon>
        <taxon>Lecanorineae</taxon>
        <taxon>Stereocaulaceae</taxon>
        <taxon>Lepraria</taxon>
    </lineage>
</organism>
<sequence length="163" mass="20230">MPDRELFIDLWENGSKWGHQWFLADNRLTDVDEDETFPAEPDPEPCLVNETREQEVVPYETPQQMKERIEKLHAQFREAEQMEKELERQLREEENEQERKRKEEEKRLRREQREENERKPHERTTKKAEIEAVKEAHKKRIKREREEFEEYQQFCRPHGIRCE</sequence>
<dbReference type="Proteomes" id="UP001276659">
    <property type="component" value="Unassembled WGS sequence"/>
</dbReference>
<comment type="caution">
    <text evidence="2">The sequence shown here is derived from an EMBL/GenBank/DDBJ whole genome shotgun (WGS) entry which is preliminary data.</text>
</comment>
<dbReference type="EMBL" id="JASNWA010000008">
    <property type="protein sequence ID" value="KAK3170638.1"/>
    <property type="molecule type" value="Genomic_DNA"/>
</dbReference>
<accession>A0AAE0DKW9</accession>
<protein>
    <submittedName>
        <fullName evidence="2">Uncharacterized protein</fullName>
    </submittedName>
</protein>
<dbReference type="AlphaFoldDB" id="A0AAE0DKW9"/>
<evidence type="ECO:0000313" key="3">
    <source>
        <dbReference type="Proteomes" id="UP001276659"/>
    </source>
</evidence>
<feature type="region of interest" description="Disordered" evidence="1">
    <location>
        <begin position="80"/>
        <end position="135"/>
    </location>
</feature>
<evidence type="ECO:0000313" key="2">
    <source>
        <dbReference type="EMBL" id="KAK3170638.1"/>
    </source>
</evidence>
<proteinExistence type="predicted"/>
<evidence type="ECO:0000256" key="1">
    <source>
        <dbReference type="SAM" id="MobiDB-lite"/>
    </source>
</evidence>